<comment type="similarity">
    <text evidence="2">Belongs to the EamA transporter family.</text>
</comment>
<evidence type="ECO:0000256" key="1">
    <source>
        <dbReference type="ARBA" id="ARBA00004141"/>
    </source>
</evidence>
<name>A0A8J3ZJY8_9ACTN</name>
<feature type="transmembrane region" description="Helical" evidence="6">
    <location>
        <begin position="88"/>
        <end position="110"/>
    </location>
</feature>
<organism evidence="8 9">
    <name type="scientific">Virgisporangium aurantiacum</name>
    <dbReference type="NCBI Taxonomy" id="175570"/>
    <lineage>
        <taxon>Bacteria</taxon>
        <taxon>Bacillati</taxon>
        <taxon>Actinomycetota</taxon>
        <taxon>Actinomycetes</taxon>
        <taxon>Micromonosporales</taxon>
        <taxon>Micromonosporaceae</taxon>
        <taxon>Virgisporangium</taxon>
    </lineage>
</organism>
<comment type="subcellular location">
    <subcellularLocation>
        <location evidence="1">Membrane</location>
        <topology evidence="1">Multi-pass membrane protein</topology>
    </subcellularLocation>
</comment>
<feature type="transmembrane region" description="Helical" evidence="6">
    <location>
        <begin position="179"/>
        <end position="200"/>
    </location>
</feature>
<dbReference type="AlphaFoldDB" id="A0A8J3ZJY8"/>
<dbReference type="EMBL" id="BOPG01000083">
    <property type="protein sequence ID" value="GIJ62858.1"/>
    <property type="molecule type" value="Genomic_DNA"/>
</dbReference>
<feature type="domain" description="EamA" evidence="7">
    <location>
        <begin position="151"/>
        <end position="281"/>
    </location>
</feature>
<dbReference type="RefSeq" id="WP_204008782.1">
    <property type="nucleotide sequence ID" value="NZ_BOPG01000083.1"/>
</dbReference>
<evidence type="ECO:0000313" key="8">
    <source>
        <dbReference type="EMBL" id="GIJ62858.1"/>
    </source>
</evidence>
<keyword evidence="3 6" id="KW-0812">Transmembrane</keyword>
<dbReference type="Pfam" id="PF00892">
    <property type="entry name" value="EamA"/>
    <property type="match status" value="2"/>
</dbReference>
<dbReference type="PANTHER" id="PTHR32322:SF9">
    <property type="entry name" value="AMINO-ACID METABOLITE EFFLUX PUMP-RELATED"/>
    <property type="match status" value="1"/>
</dbReference>
<keyword evidence="4 6" id="KW-1133">Transmembrane helix</keyword>
<dbReference type="InterPro" id="IPR037185">
    <property type="entry name" value="EmrE-like"/>
</dbReference>
<accession>A0A8J3ZJY8</accession>
<dbReference type="PANTHER" id="PTHR32322">
    <property type="entry name" value="INNER MEMBRANE TRANSPORTER"/>
    <property type="match status" value="1"/>
</dbReference>
<protein>
    <submittedName>
        <fullName evidence="8">Permease</fullName>
    </submittedName>
</protein>
<dbReference type="Proteomes" id="UP000612585">
    <property type="component" value="Unassembled WGS sequence"/>
</dbReference>
<reference evidence="8" key="1">
    <citation type="submission" date="2021-01" db="EMBL/GenBank/DDBJ databases">
        <title>Whole genome shotgun sequence of Virgisporangium aurantiacum NBRC 16421.</title>
        <authorList>
            <person name="Komaki H."/>
            <person name="Tamura T."/>
        </authorList>
    </citation>
    <scope>NUCLEOTIDE SEQUENCE</scope>
    <source>
        <strain evidence="8">NBRC 16421</strain>
    </source>
</reference>
<keyword evidence="5 6" id="KW-0472">Membrane</keyword>
<evidence type="ECO:0000256" key="2">
    <source>
        <dbReference type="ARBA" id="ARBA00007362"/>
    </source>
</evidence>
<evidence type="ECO:0000256" key="4">
    <source>
        <dbReference type="ARBA" id="ARBA00022989"/>
    </source>
</evidence>
<feature type="transmembrane region" description="Helical" evidence="6">
    <location>
        <begin position="212"/>
        <end position="234"/>
    </location>
</feature>
<comment type="caution">
    <text evidence="8">The sequence shown here is derived from an EMBL/GenBank/DDBJ whole genome shotgun (WGS) entry which is preliminary data.</text>
</comment>
<evidence type="ECO:0000313" key="9">
    <source>
        <dbReference type="Proteomes" id="UP000612585"/>
    </source>
</evidence>
<feature type="transmembrane region" description="Helical" evidence="6">
    <location>
        <begin position="146"/>
        <end position="167"/>
    </location>
</feature>
<dbReference type="InterPro" id="IPR050638">
    <property type="entry name" value="AA-Vitamin_Transporters"/>
</dbReference>
<evidence type="ECO:0000256" key="6">
    <source>
        <dbReference type="SAM" id="Phobius"/>
    </source>
</evidence>
<dbReference type="InterPro" id="IPR000620">
    <property type="entry name" value="EamA_dom"/>
</dbReference>
<evidence type="ECO:0000259" key="7">
    <source>
        <dbReference type="Pfam" id="PF00892"/>
    </source>
</evidence>
<keyword evidence="9" id="KW-1185">Reference proteome</keyword>
<dbReference type="SUPFAM" id="SSF103481">
    <property type="entry name" value="Multidrug resistance efflux transporter EmrE"/>
    <property type="match status" value="2"/>
</dbReference>
<feature type="transmembrane region" description="Helical" evidence="6">
    <location>
        <begin position="122"/>
        <end position="140"/>
    </location>
</feature>
<proteinExistence type="inferred from homology"/>
<sequence>MTRRAWAELILLSALWGAVYPLIEVALRDLEPSVVVLGRVSLAALLLVPLAIRRAALRPLWRHPRAIIETVLVQSTAPLLLLTHGQRYVSSGLAGILVGAQPLFVALLAIRYAPDERPQGRRGIIGIAAGLAGLIMLFGVDLRGGWQTLLGGALVLAAALGYAAGAIMIHRRHADAQPLGVATSAMLVTTAATAIPASFALPPRPPSIEASIALLVLGLLCTGATLVLFYTLIARSGPARAALAFYLSPAFAVAFGAAFLHEGVSPTALVGLVAIIAGSILAAHRTEPAPP</sequence>
<evidence type="ECO:0000256" key="5">
    <source>
        <dbReference type="ARBA" id="ARBA00023136"/>
    </source>
</evidence>
<dbReference type="GO" id="GO:0016020">
    <property type="term" value="C:membrane"/>
    <property type="evidence" value="ECO:0007669"/>
    <property type="project" value="UniProtKB-SubCell"/>
</dbReference>
<feature type="transmembrane region" description="Helical" evidence="6">
    <location>
        <begin position="266"/>
        <end position="283"/>
    </location>
</feature>
<feature type="domain" description="EamA" evidence="7">
    <location>
        <begin position="9"/>
        <end position="138"/>
    </location>
</feature>
<evidence type="ECO:0000256" key="3">
    <source>
        <dbReference type="ARBA" id="ARBA00022692"/>
    </source>
</evidence>
<gene>
    <name evidence="8" type="ORF">Vau01_103740</name>
</gene>
<feature type="transmembrane region" description="Helical" evidence="6">
    <location>
        <begin position="241"/>
        <end position="260"/>
    </location>
</feature>